<organism evidence="1">
    <name type="scientific">Siphoviridae sp. ctMkg9</name>
    <dbReference type="NCBI Taxonomy" id="2825463"/>
    <lineage>
        <taxon>Viruses</taxon>
        <taxon>Duplodnaviria</taxon>
        <taxon>Heunggongvirae</taxon>
        <taxon>Uroviricota</taxon>
        <taxon>Caudoviricetes</taxon>
    </lineage>
</organism>
<protein>
    <submittedName>
        <fullName evidence="1">Uncharacterized protein</fullName>
    </submittedName>
</protein>
<sequence length="69" mass="7844">MKENDSTITNIDTYGEILPKKGQSIIKIGNSDLGGTDIKIEVSTKFNSLQKKLWKYLLNIDIEDIKEDE</sequence>
<reference evidence="1" key="1">
    <citation type="journal article" date="2021" name="Proc. Natl. Acad. Sci. U.S.A.">
        <title>A Catalog of Tens of Thousands of Viruses from Human Metagenomes Reveals Hidden Associations with Chronic Diseases.</title>
        <authorList>
            <person name="Tisza M.J."/>
            <person name="Buck C.B."/>
        </authorList>
    </citation>
    <scope>NUCLEOTIDE SEQUENCE</scope>
    <source>
        <strain evidence="1">CtMkg9</strain>
    </source>
</reference>
<name>A0A8S5PEN3_9CAUD</name>
<evidence type="ECO:0000313" key="1">
    <source>
        <dbReference type="EMBL" id="DAE05434.1"/>
    </source>
</evidence>
<accession>A0A8S5PEN3</accession>
<proteinExistence type="predicted"/>
<dbReference type="EMBL" id="BK015410">
    <property type="protein sequence ID" value="DAE05434.1"/>
    <property type="molecule type" value="Genomic_DNA"/>
</dbReference>